<evidence type="ECO:0000256" key="8">
    <source>
        <dbReference type="ARBA" id="ARBA00039330"/>
    </source>
</evidence>
<feature type="transmembrane region" description="Helical" evidence="9">
    <location>
        <begin position="344"/>
        <end position="365"/>
    </location>
</feature>
<dbReference type="GO" id="GO:0000329">
    <property type="term" value="C:fungal-type vacuole membrane"/>
    <property type="evidence" value="ECO:0007669"/>
    <property type="project" value="EnsemblFungi"/>
</dbReference>
<dbReference type="SUPFAM" id="SSF103473">
    <property type="entry name" value="MFS general substrate transporter"/>
    <property type="match status" value="1"/>
</dbReference>
<dbReference type="GO" id="GO:0022857">
    <property type="term" value="F:transmembrane transporter activity"/>
    <property type="evidence" value="ECO:0007669"/>
    <property type="project" value="InterPro"/>
</dbReference>
<evidence type="ECO:0000256" key="4">
    <source>
        <dbReference type="ARBA" id="ARBA00022554"/>
    </source>
</evidence>
<keyword evidence="5 9" id="KW-0812">Transmembrane</keyword>
<reference evidence="11" key="1">
    <citation type="submission" date="2016-02" db="EMBL/GenBank/DDBJ databases">
        <title>Comparative genomics of biotechnologically important yeasts.</title>
        <authorList>
            <consortium name="DOE Joint Genome Institute"/>
            <person name="Riley R."/>
            <person name="Haridas S."/>
            <person name="Wolfe K.H."/>
            <person name="Lopes M.R."/>
            <person name="Hittinger C.T."/>
            <person name="Goker M."/>
            <person name="Salamov A."/>
            <person name="Wisecaver J."/>
            <person name="Long T.M."/>
            <person name="Aerts A.L."/>
            <person name="Barry K."/>
            <person name="Choi C."/>
            <person name="Clum A."/>
            <person name="Coughlan A.Y."/>
            <person name="Deshpande S."/>
            <person name="Douglass A.P."/>
            <person name="Hanson S.J."/>
            <person name="Klenk H.-P."/>
            <person name="Labutti K."/>
            <person name="Lapidus A."/>
            <person name="Lindquist E."/>
            <person name="Lipzen A."/>
            <person name="Meier-Kolthoff J.P."/>
            <person name="Ohm R.A."/>
            <person name="Otillar R.P."/>
            <person name="Pangilinan J."/>
            <person name="Peng Y."/>
            <person name="Rokas A."/>
            <person name="Rosa C.A."/>
            <person name="Scheuner C."/>
            <person name="Sibirny A.A."/>
            <person name="Slot J.C."/>
            <person name="Stielow J.B."/>
            <person name="Sun H."/>
            <person name="Kurtzman C.P."/>
            <person name="Blackwell M."/>
            <person name="Jeffries T.W."/>
            <person name="Grigoriev I.V."/>
        </authorList>
    </citation>
    <scope>NUCLEOTIDE SEQUENCE [LARGE SCALE GENOMIC DNA]</scope>
    <source>
        <strain evidence="11">NRRL Y-17796</strain>
    </source>
</reference>
<evidence type="ECO:0000313" key="11">
    <source>
        <dbReference type="Proteomes" id="UP000095023"/>
    </source>
</evidence>
<feature type="transmembrane region" description="Helical" evidence="9">
    <location>
        <begin position="256"/>
        <end position="276"/>
    </location>
</feature>
<feature type="transmembrane region" description="Helical" evidence="9">
    <location>
        <begin position="216"/>
        <end position="236"/>
    </location>
</feature>
<organism evidence="10 11">
    <name type="scientific">Tortispora caseinolytica NRRL Y-17796</name>
    <dbReference type="NCBI Taxonomy" id="767744"/>
    <lineage>
        <taxon>Eukaryota</taxon>
        <taxon>Fungi</taxon>
        <taxon>Dikarya</taxon>
        <taxon>Ascomycota</taxon>
        <taxon>Saccharomycotina</taxon>
        <taxon>Trigonopsidomycetes</taxon>
        <taxon>Trigonopsidales</taxon>
        <taxon>Trigonopsidaceae</taxon>
        <taxon>Tortispora</taxon>
    </lineage>
</organism>
<feature type="transmembrane region" description="Helical" evidence="9">
    <location>
        <begin position="7"/>
        <end position="27"/>
    </location>
</feature>
<feature type="transmembrane region" description="Helical" evidence="9">
    <location>
        <begin position="127"/>
        <end position="145"/>
    </location>
</feature>
<feature type="transmembrane region" description="Helical" evidence="9">
    <location>
        <begin position="165"/>
        <end position="184"/>
    </location>
</feature>
<evidence type="ECO:0000256" key="7">
    <source>
        <dbReference type="ARBA" id="ARBA00023136"/>
    </source>
</evidence>
<evidence type="ECO:0000256" key="6">
    <source>
        <dbReference type="ARBA" id="ARBA00022989"/>
    </source>
</evidence>
<protein>
    <recommendedName>
        <fullName evidence="8">Probable transporter MCH1</fullName>
    </recommendedName>
</protein>
<dbReference type="Pfam" id="PF07690">
    <property type="entry name" value="MFS_1"/>
    <property type="match status" value="1"/>
</dbReference>
<evidence type="ECO:0000256" key="1">
    <source>
        <dbReference type="ARBA" id="ARBA00004128"/>
    </source>
</evidence>
<keyword evidence="7 9" id="KW-0472">Membrane</keyword>
<dbReference type="PANTHER" id="PTHR21576:SF45">
    <property type="entry name" value="TRANSPORTER MCH1-RELATED"/>
    <property type="match status" value="1"/>
</dbReference>
<feature type="transmembrane region" description="Helical" evidence="9">
    <location>
        <begin position="67"/>
        <end position="85"/>
    </location>
</feature>
<feature type="transmembrane region" description="Helical" evidence="9">
    <location>
        <begin position="312"/>
        <end position="337"/>
    </location>
</feature>
<evidence type="ECO:0000256" key="2">
    <source>
        <dbReference type="ARBA" id="ARBA00008335"/>
    </source>
</evidence>
<proteinExistence type="inferred from homology"/>
<keyword evidence="3" id="KW-0813">Transport</keyword>
<sequence>MQVAISAILNCLFAGSILLFSVYIPAFRHQGLSGLQINSISTAGELGMYFTVPAFGMAGDHFGPATISWLGGVLFFVGYLFAALWPYNQLVLIFAFFCVGAATTSLYLSGVITFARRYAHYRSKYRGFALSIPTACFGLSAVLLSRISELPYFRNDQGLLSLSKLFFFFSFLLLAVGLLGGLLIRIPEPSALPEEDRLLTQTDMARHPLIRLGMDWRAYLFGFAILFTLGPLEMFLNNMSAILEGGSIAPTDAVSMFATVSTITRLITGLFSDILFSWSISRMWLVLVFAFTALTGHMLLAENLGPEYPATIASMMGFAYGGIFTLCPAIVVIVWGVESFGTVWGMFASVVAIASVIYSLLYGWLFDSSTLSTTIMFYITSISSVLSIGLWIGSWIGWRQNSSTSRP</sequence>
<dbReference type="PANTHER" id="PTHR21576">
    <property type="entry name" value="UNCHARACTERIZED NODULIN-LIKE PROTEIN"/>
    <property type="match status" value="1"/>
</dbReference>
<dbReference type="Proteomes" id="UP000095023">
    <property type="component" value="Unassembled WGS sequence"/>
</dbReference>
<comment type="similarity">
    <text evidence="2">Belongs to the major facilitator superfamily.</text>
</comment>
<dbReference type="InterPro" id="IPR011701">
    <property type="entry name" value="MFS"/>
</dbReference>
<evidence type="ECO:0000313" key="10">
    <source>
        <dbReference type="EMBL" id="ODV90181.1"/>
    </source>
</evidence>
<gene>
    <name evidence="10" type="ORF">CANCADRAFT_147902</name>
</gene>
<comment type="subcellular location">
    <subcellularLocation>
        <location evidence="1">Vacuole membrane</location>
        <topology evidence="1">Multi-pass membrane protein</topology>
    </subcellularLocation>
</comment>
<name>A0A1E4TEJ0_9ASCO</name>
<feature type="transmembrane region" description="Helical" evidence="9">
    <location>
        <begin position="377"/>
        <end position="398"/>
    </location>
</feature>
<dbReference type="EMBL" id="KV453842">
    <property type="protein sequence ID" value="ODV90181.1"/>
    <property type="molecule type" value="Genomic_DNA"/>
</dbReference>
<keyword evidence="4" id="KW-0926">Vacuole</keyword>
<keyword evidence="11" id="KW-1185">Reference proteome</keyword>
<feature type="transmembrane region" description="Helical" evidence="9">
    <location>
        <begin position="283"/>
        <end position="300"/>
    </location>
</feature>
<dbReference type="AlphaFoldDB" id="A0A1E4TEJ0"/>
<dbReference type="OrthoDB" id="199930at2759"/>
<evidence type="ECO:0000256" key="3">
    <source>
        <dbReference type="ARBA" id="ARBA00022448"/>
    </source>
</evidence>
<evidence type="ECO:0000256" key="9">
    <source>
        <dbReference type="SAM" id="Phobius"/>
    </source>
</evidence>
<keyword evidence="6 9" id="KW-1133">Transmembrane helix</keyword>
<feature type="transmembrane region" description="Helical" evidence="9">
    <location>
        <begin position="91"/>
        <end position="115"/>
    </location>
</feature>
<dbReference type="Gene3D" id="1.20.1250.20">
    <property type="entry name" value="MFS general substrate transporter like domains"/>
    <property type="match status" value="1"/>
</dbReference>
<evidence type="ECO:0000256" key="5">
    <source>
        <dbReference type="ARBA" id="ARBA00022692"/>
    </source>
</evidence>
<accession>A0A1E4TEJ0</accession>
<dbReference type="InterPro" id="IPR036259">
    <property type="entry name" value="MFS_trans_sf"/>
</dbReference>
<feature type="transmembrane region" description="Helical" evidence="9">
    <location>
        <begin position="33"/>
        <end position="55"/>
    </location>
</feature>